<dbReference type="EMBL" id="GGEC01079061">
    <property type="protein sequence ID" value="MBX59545.1"/>
    <property type="molecule type" value="Transcribed_RNA"/>
</dbReference>
<dbReference type="AlphaFoldDB" id="A0A2P2PXX3"/>
<sequence length="51" mass="6069">MFSEPDIQIHPIKRLSYCIFMELEIWKAVDCTSMQKYTSGIGYQCKVYLFI</sequence>
<evidence type="ECO:0000313" key="1">
    <source>
        <dbReference type="EMBL" id="MBX59545.1"/>
    </source>
</evidence>
<protein>
    <submittedName>
        <fullName evidence="1">Uncharacterized protein</fullName>
    </submittedName>
</protein>
<proteinExistence type="predicted"/>
<accession>A0A2P2PXX3</accession>
<reference evidence="1" key="1">
    <citation type="submission" date="2018-02" db="EMBL/GenBank/DDBJ databases">
        <title>Rhizophora mucronata_Transcriptome.</title>
        <authorList>
            <person name="Meera S.P."/>
            <person name="Sreeshan A."/>
            <person name="Augustine A."/>
        </authorList>
    </citation>
    <scope>NUCLEOTIDE SEQUENCE</scope>
    <source>
        <tissue evidence="1">Leaf</tissue>
    </source>
</reference>
<name>A0A2P2PXX3_RHIMU</name>
<organism evidence="1">
    <name type="scientific">Rhizophora mucronata</name>
    <name type="common">Asiatic mangrove</name>
    <dbReference type="NCBI Taxonomy" id="61149"/>
    <lineage>
        <taxon>Eukaryota</taxon>
        <taxon>Viridiplantae</taxon>
        <taxon>Streptophyta</taxon>
        <taxon>Embryophyta</taxon>
        <taxon>Tracheophyta</taxon>
        <taxon>Spermatophyta</taxon>
        <taxon>Magnoliopsida</taxon>
        <taxon>eudicotyledons</taxon>
        <taxon>Gunneridae</taxon>
        <taxon>Pentapetalae</taxon>
        <taxon>rosids</taxon>
        <taxon>fabids</taxon>
        <taxon>Malpighiales</taxon>
        <taxon>Rhizophoraceae</taxon>
        <taxon>Rhizophora</taxon>
    </lineage>
</organism>